<evidence type="ECO:0000313" key="1">
    <source>
        <dbReference type="EMBL" id="CAE8640046.1"/>
    </source>
</evidence>
<reference evidence="1" key="1">
    <citation type="submission" date="2021-02" db="EMBL/GenBank/DDBJ databases">
        <authorList>
            <person name="Dougan E. K."/>
            <person name="Rhodes N."/>
            <person name="Thang M."/>
            <person name="Chan C."/>
        </authorList>
    </citation>
    <scope>NUCLEOTIDE SEQUENCE</scope>
</reference>
<name>A0A813HP29_POLGL</name>
<dbReference type="Proteomes" id="UP000626109">
    <property type="component" value="Unassembled WGS sequence"/>
</dbReference>
<organism evidence="1 2">
    <name type="scientific">Polarella glacialis</name>
    <name type="common">Dinoflagellate</name>
    <dbReference type="NCBI Taxonomy" id="89957"/>
    <lineage>
        <taxon>Eukaryota</taxon>
        <taxon>Sar</taxon>
        <taxon>Alveolata</taxon>
        <taxon>Dinophyceae</taxon>
        <taxon>Suessiales</taxon>
        <taxon>Suessiaceae</taxon>
        <taxon>Polarella</taxon>
    </lineage>
</organism>
<dbReference type="AlphaFoldDB" id="A0A813HP29"/>
<sequence>VARHVPVHQLQQALGATWRQRETLRDGSPVRYNADECTEYVSGCVPNWGKGSTIRKKGALQQRLTWCYYNLRRHMDHPQRQAVGERMSLEDVPSAFRTSLGAGFQFWRDLRPPFNIERCAKVSEDEKHPDGALHRVVYTCGIDYVSERLWKNTSTWDNCVHGVAEMRIPDEFPGSKSMRVISWGNPVLNHSSKNDEKHGIAPIARSIDAKIWSPLADQLHLRPDDPRLAKVREASNRLSLSDPLKTGPMRKLLMSSNPSLPKLAEAERQENLLDVPAVSSLKSTFSKAPHKQREHRIWTQCAGFVRYAG</sequence>
<feature type="non-terminal residue" evidence="1">
    <location>
        <position position="309"/>
    </location>
</feature>
<accession>A0A813HP29</accession>
<gene>
    <name evidence="1" type="ORF">PGLA2088_LOCUS2037</name>
</gene>
<dbReference type="EMBL" id="CAJNNW010001634">
    <property type="protein sequence ID" value="CAE8640046.1"/>
    <property type="molecule type" value="Genomic_DNA"/>
</dbReference>
<evidence type="ECO:0000313" key="2">
    <source>
        <dbReference type="Proteomes" id="UP000626109"/>
    </source>
</evidence>
<protein>
    <submittedName>
        <fullName evidence="1">Uncharacterized protein</fullName>
    </submittedName>
</protein>
<proteinExistence type="predicted"/>
<comment type="caution">
    <text evidence="1">The sequence shown here is derived from an EMBL/GenBank/DDBJ whole genome shotgun (WGS) entry which is preliminary data.</text>
</comment>